<dbReference type="PANTHER" id="PTHR42775">
    <property type="entry name" value="PERMEASE RV2963-RELATED"/>
    <property type="match status" value="1"/>
</dbReference>
<evidence type="ECO:0000313" key="10">
    <source>
        <dbReference type="Proteomes" id="UP000245059"/>
    </source>
</evidence>
<keyword evidence="6 7" id="KW-0472">Membrane</keyword>
<dbReference type="GO" id="GO:0005886">
    <property type="term" value="C:plasma membrane"/>
    <property type="evidence" value="ECO:0007669"/>
    <property type="project" value="UniProtKB-SubCell"/>
</dbReference>
<name>A0A2U2ATK2_9GAMM</name>
<proteinExistence type="inferred from homology"/>
<comment type="subcellular location">
    <subcellularLocation>
        <location evidence="1">Cell membrane</location>
        <topology evidence="1">Multi-pass membrane protein</topology>
    </subcellularLocation>
</comment>
<keyword evidence="4 7" id="KW-0812">Transmembrane</keyword>
<sequence>MVSMTEELKNAIEMFIFLAFELSILFIGISFIISYLQERFPTLKNGFFLKKNNKSSYLIAAGFGAITPFCSCSTIPMLKGMLKAKAGFGPTMVFLFVSPLLNPIIVGLLLITFGFKITTIYAFSALLVSLFSGWMLQKINFDRYIIEEKVQENSSCQNNHCESSLLAEVNTRCDKKMASPRKKINLKKIWINAWLEYKKLSLYLFIGIAIGSFIYGFIPTEFLAKYTSDDNPFAIPLAAIIGIPLYVRAETVIPLASGLLAKGVGTGTVLALIIGSAGASITELILLKSIFRTQLLIAFVVIILGMALLAGYCAYLFF</sequence>
<evidence type="ECO:0000256" key="3">
    <source>
        <dbReference type="ARBA" id="ARBA00022475"/>
    </source>
</evidence>
<evidence type="ECO:0000256" key="4">
    <source>
        <dbReference type="ARBA" id="ARBA00022692"/>
    </source>
</evidence>
<feature type="transmembrane region" description="Helical" evidence="7">
    <location>
        <begin position="56"/>
        <end position="78"/>
    </location>
</feature>
<dbReference type="AlphaFoldDB" id="A0A2U2ATK2"/>
<dbReference type="EMBL" id="QEWW01000001">
    <property type="protein sequence ID" value="PWD88061.1"/>
    <property type="molecule type" value="Genomic_DNA"/>
</dbReference>
<keyword evidence="5 7" id="KW-1133">Transmembrane helix</keyword>
<gene>
    <name evidence="8" type="ORF">DC077_01955</name>
    <name evidence="9" type="ORF">DC078_02705</name>
</gene>
<evidence type="ECO:0000256" key="5">
    <source>
        <dbReference type="ARBA" id="ARBA00022989"/>
    </source>
</evidence>
<feature type="transmembrane region" description="Helical" evidence="7">
    <location>
        <begin position="230"/>
        <end position="247"/>
    </location>
</feature>
<dbReference type="InterPro" id="IPR005524">
    <property type="entry name" value="DUF318"/>
</dbReference>
<feature type="transmembrane region" description="Helical" evidence="7">
    <location>
        <begin position="90"/>
        <end position="113"/>
    </location>
</feature>
<dbReference type="Proteomes" id="UP000245217">
    <property type="component" value="Unassembled WGS sequence"/>
</dbReference>
<dbReference type="PANTHER" id="PTHR42775:SF2">
    <property type="entry name" value="PERMEASE"/>
    <property type="match status" value="1"/>
</dbReference>
<evidence type="ECO:0000313" key="11">
    <source>
        <dbReference type="Proteomes" id="UP000245217"/>
    </source>
</evidence>
<comment type="caution">
    <text evidence="8">The sequence shown here is derived from an EMBL/GenBank/DDBJ whole genome shotgun (WGS) entry which is preliminary data.</text>
</comment>
<dbReference type="Pfam" id="PF03773">
    <property type="entry name" value="ArsP_1"/>
    <property type="match status" value="1"/>
</dbReference>
<evidence type="ECO:0000313" key="9">
    <source>
        <dbReference type="EMBL" id="PWD93754.1"/>
    </source>
</evidence>
<evidence type="ECO:0000313" key="8">
    <source>
        <dbReference type="EMBL" id="PWD88061.1"/>
    </source>
</evidence>
<feature type="transmembrane region" description="Helical" evidence="7">
    <location>
        <begin position="259"/>
        <end position="281"/>
    </location>
</feature>
<comment type="similarity">
    <text evidence="2">Belongs to the UPF0718 family.</text>
</comment>
<keyword evidence="11" id="KW-1185">Reference proteome</keyword>
<dbReference type="InterPro" id="IPR053166">
    <property type="entry name" value="UPF0718_permease"/>
</dbReference>
<evidence type="ECO:0000256" key="2">
    <source>
        <dbReference type="ARBA" id="ARBA00006386"/>
    </source>
</evidence>
<dbReference type="EMBL" id="QEWV01000002">
    <property type="protein sequence ID" value="PWD93754.1"/>
    <property type="molecule type" value="Genomic_DNA"/>
</dbReference>
<reference evidence="8" key="1">
    <citation type="journal article" date="2018" name="Genome Announc.">
        <title>Ignatzschineria cameli sp. nov., isolated from necrotic foot tissue of dromedaries (Camelus dromedarius) and associated maggots (Wohlfahrtia species) in Dubai.</title>
        <authorList>
            <person name="Tsang C.C."/>
            <person name="Tang J.Y."/>
            <person name="Fong J.Y."/>
            <person name="Kinne J."/>
            <person name="Lee H.H."/>
            <person name="Joseph M."/>
            <person name="Jose S."/>
            <person name="Schuster R.K."/>
            <person name="Tang Y."/>
            <person name="Sivakumar S."/>
            <person name="Chen J.H."/>
            <person name="Teng J.L."/>
            <person name="Lau S.K."/>
            <person name="Wernery U."/>
            <person name="Woo P.C."/>
        </authorList>
    </citation>
    <scope>NUCLEOTIDE SEQUENCE</scope>
    <source>
        <strain evidence="8">UAE-HKU57</strain>
        <strain evidence="9">UAE-HKU58</strain>
    </source>
</reference>
<accession>A0A2U2ATK2</accession>
<feature type="transmembrane region" description="Helical" evidence="7">
    <location>
        <begin position="293"/>
        <end position="317"/>
    </location>
</feature>
<evidence type="ECO:0008006" key="12">
    <source>
        <dbReference type="Google" id="ProtNLM"/>
    </source>
</evidence>
<evidence type="ECO:0000256" key="6">
    <source>
        <dbReference type="ARBA" id="ARBA00023136"/>
    </source>
</evidence>
<protein>
    <recommendedName>
        <fullName evidence="12">Permease</fullName>
    </recommendedName>
</protein>
<keyword evidence="3" id="KW-1003">Cell membrane</keyword>
<dbReference type="OrthoDB" id="9777774at2"/>
<reference evidence="10 11" key="2">
    <citation type="submission" date="2018-05" db="EMBL/GenBank/DDBJ databases">
        <title>Ignatzschineria dubaiensis sp. nov., isolated from necrotic foot tissues of dromedaries (Camelus dromedarius) and associated maggots in Dubai, United Arab Emirates.</title>
        <authorList>
            <person name="Tsang C.C."/>
            <person name="Tang J.Y.M."/>
            <person name="Fong J.Y.H."/>
            <person name="Kinne J."/>
            <person name="Lee H.H."/>
            <person name="Joseph M."/>
            <person name="Jose S."/>
            <person name="Schuster R.K."/>
            <person name="Tang Y."/>
            <person name="Sivakumar S."/>
            <person name="Chen J.H.K."/>
            <person name="Teng J.L.L."/>
            <person name="Lau S.K.P."/>
            <person name="Wernery U."/>
            <person name="Woo P.C.Y."/>
        </authorList>
    </citation>
    <scope>NUCLEOTIDE SEQUENCE [LARGE SCALE GENOMIC DNA]</scope>
    <source>
        <strain evidence="10">UAE-HKU57</strain>
        <strain evidence="11">UAE-HKU58</strain>
    </source>
</reference>
<evidence type="ECO:0000256" key="7">
    <source>
        <dbReference type="SAM" id="Phobius"/>
    </source>
</evidence>
<evidence type="ECO:0000256" key="1">
    <source>
        <dbReference type="ARBA" id="ARBA00004651"/>
    </source>
</evidence>
<dbReference type="Proteomes" id="UP000245059">
    <property type="component" value="Unassembled WGS sequence"/>
</dbReference>
<organism evidence="8 10">
    <name type="scientific">Ignatzschineria cameli</name>
    <dbReference type="NCBI Taxonomy" id="2182793"/>
    <lineage>
        <taxon>Bacteria</taxon>
        <taxon>Pseudomonadati</taxon>
        <taxon>Pseudomonadota</taxon>
        <taxon>Gammaproteobacteria</taxon>
        <taxon>Cardiobacteriales</taxon>
        <taxon>Ignatzschineriaceae</taxon>
        <taxon>Ignatzschineria</taxon>
    </lineage>
</organism>
<feature type="transmembrane region" description="Helical" evidence="7">
    <location>
        <begin position="12"/>
        <end position="36"/>
    </location>
</feature>
<feature type="transmembrane region" description="Helical" evidence="7">
    <location>
        <begin position="200"/>
        <end position="218"/>
    </location>
</feature>